<dbReference type="InterPro" id="IPR015424">
    <property type="entry name" value="PyrdxlP-dep_Trfase"/>
</dbReference>
<evidence type="ECO:0000313" key="6">
    <source>
        <dbReference type="EMBL" id="AHG87969.1"/>
    </source>
</evidence>
<comment type="cofactor">
    <cofactor evidence="1 5">
        <name>pyridoxal 5'-phosphate</name>
        <dbReference type="ChEBI" id="CHEBI:597326"/>
    </cofactor>
</comment>
<feature type="modified residue" description="N6-(pyridoxal phosphate)lysine" evidence="4">
    <location>
        <position position="201"/>
    </location>
</feature>
<dbReference type="EMBL" id="CP007128">
    <property type="protein sequence ID" value="AHG87969.1"/>
    <property type="molecule type" value="Genomic_DNA"/>
</dbReference>
<dbReference type="GO" id="GO:0003962">
    <property type="term" value="F:cystathionine gamma-synthase activity"/>
    <property type="evidence" value="ECO:0007669"/>
    <property type="project" value="TreeGrafter"/>
</dbReference>
<dbReference type="RefSeq" id="WP_104022146.1">
    <property type="nucleotide sequence ID" value="NZ_CP007128.1"/>
</dbReference>
<dbReference type="CDD" id="cd00614">
    <property type="entry name" value="CGS_like"/>
    <property type="match status" value="1"/>
</dbReference>
<dbReference type="Pfam" id="PF01053">
    <property type="entry name" value="Cys_Met_Meta_PP"/>
    <property type="match status" value="1"/>
</dbReference>
<dbReference type="STRING" id="861299.J421_0432"/>
<accession>W0RA29</accession>
<dbReference type="Gene3D" id="3.90.1150.10">
    <property type="entry name" value="Aspartate Aminotransferase, domain 1"/>
    <property type="match status" value="1"/>
</dbReference>
<dbReference type="GO" id="GO:0019346">
    <property type="term" value="P:transsulfuration"/>
    <property type="evidence" value="ECO:0007669"/>
    <property type="project" value="InterPro"/>
</dbReference>
<dbReference type="PANTHER" id="PTHR11808">
    <property type="entry name" value="TRANS-SULFURATION ENZYME FAMILY MEMBER"/>
    <property type="match status" value="1"/>
</dbReference>
<dbReference type="eggNOG" id="COG0626">
    <property type="taxonomic scope" value="Bacteria"/>
</dbReference>
<evidence type="ECO:0000313" key="7">
    <source>
        <dbReference type="Proteomes" id="UP000019151"/>
    </source>
</evidence>
<dbReference type="PANTHER" id="PTHR11808:SF15">
    <property type="entry name" value="CYSTATHIONINE GAMMA-LYASE"/>
    <property type="match status" value="1"/>
</dbReference>
<dbReference type="InterPro" id="IPR000277">
    <property type="entry name" value="Cys/Met-Metab_PyrdxlP-dep_enz"/>
</dbReference>
<protein>
    <submittedName>
        <fullName evidence="6">Cys/Met metabolism pyridoxal-phosphate-dependent protein</fullName>
    </submittedName>
</protein>
<name>W0RA29_9BACT</name>
<dbReference type="AlphaFoldDB" id="W0RA29"/>
<evidence type="ECO:0000256" key="5">
    <source>
        <dbReference type="RuleBase" id="RU362118"/>
    </source>
</evidence>
<dbReference type="InterPro" id="IPR015422">
    <property type="entry name" value="PyrdxlP-dep_Trfase_small"/>
</dbReference>
<dbReference type="GO" id="GO:0030170">
    <property type="term" value="F:pyridoxal phosphate binding"/>
    <property type="evidence" value="ECO:0007669"/>
    <property type="project" value="InterPro"/>
</dbReference>
<dbReference type="Proteomes" id="UP000019151">
    <property type="component" value="Chromosome"/>
</dbReference>
<dbReference type="OrthoDB" id="9790858at2"/>
<dbReference type="PIRSF" id="PIRSF001434">
    <property type="entry name" value="CGS"/>
    <property type="match status" value="1"/>
</dbReference>
<evidence type="ECO:0000256" key="3">
    <source>
        <dbReference type="ARBA" id="ARBA00022898"/>
    </source>
</evidence>
<dbReference type="SUPFAM" id="SSF53383">
    <property type="entry name" value="PLP-dependent transferases"/>
    <property type="match status" value="1"/>
</dbReference>
<dbReference type="HOGENOM" id="CLU_018986_2_2_0"/>
<dbReference type="KEGG" id="gba:J421_0432"/>
<dbReference type="FunFam" id="3.40.640.10:FF:000046">
    <property type="entry name" value="Cystathionine gamma-lyase"/>
    <property type="match status" value="1"/>
</dbReference>
<proteinExistence type="inferred from homology"/>
<dbReference type="PROSITE" id="PS00868">
    <property type="entry name" value="CYS_MET_METAB_PP"/>
    <property type="match status" value="1"/>
</dbReference>
<evidence type="ECO:0000256" key="1">
    <source>
        <dbReference type="ARBA" id="ARBA00001933"/>
    </source>
</evidence>
<gene>
    <name evidence="6" type="ORF">J421_0432</name>
</gene>
<dbReference type="InterPro" id="IPR015421">
    <property type="entry name" value="PyrdxlP-dep_Trfase_major"/>
</dbReference>
<keyword evidence="3 4" id="KW-0663">Pyridoxal phosphate</keyword>
<dbReference type="GO" id="GO:0005737">
    <property type="term" value="C:cytoplasm"/>
    <property type="evidence" value="ECO:0007669"/>
    <property type="project" value="TreeGrafter"/>
</dbReference>
<organism evidence="6 7">
    <name type="scientific">Gemmatirosa kalamazoonensis</name>
    <dbReference type="NCBI Taxonomy" id="861299"/>
    <lineage>
        <taxon>Bacteria</taxon>
        <taxon>Pseudomonadati</taxon>
        <taxon>Gemmatimonadota</taxon>
        <taxon>Gemmatimonadia</taxon>
        <taxon>Gemmatimonadales</taxon>
        <taxon>Gemmatimonadaceae</taxon>
        <taxon>Gemmatirosa</taxon>
    </lineage>
</organism>
<comment type="similarity">
    <text evidence="2 5">Belongs to the trans-sulfuration enzymes family.</text>
</comment>
<dbReference type="Gene3D" id="3.40.640.10">
    <property type="entry name" value="Type I PLP-dependent aspartate aminotransferase-like (Major domain)"/>
    <property type="match status" value="1"/>
</dbReference>
<dbReference type="GO" id="GO:0004123">
    <property type="term" value="F:cystathionine gamma-lyase activity"/>
    <property type="evidence" value="ECO:0007669"/>
    <property type="project" value="TreeGrafter"/>
</dbReference>
<reference evidence="6 7" key="1">
    <citation type="journal article" date="2014" name="Genome Announc.">
        <title>Genome Sequence and Methylome of Soil Bacterium Gemmatirosa kalamazoonensis KBS708T, a Member of the Rarely Cultivated Gemmatimonadetes Phylum.</title>
        <authorList>
            <person name="Debruyn J.M."/>
            <person name="Radosevich M."/>
            <person name="Wommack K.E."/>
            <person name="Polson S.W."/>
            <person name="Hauser L.J."/>
            <person name="Fawaz M.N."/>
            <person name="Korlach J."/>
            <person name="Tsai Y.C."/>
        </authorList>
    </citation>
    <scope>NUCLEOTIDE SEQUENCE [LARGE SCALE GENOMIC DNA]</scope>
    <source>
        <strain evidence="6 7">KBS708</strain>
    </source>
</reference>
<dbReference type="InterPro" id="IPR054542">
    <property type="entry name" value="Cys_met_metab_PP"/>
</dbReference>
<dbReference type="PATRIC" id="fig|861299.3.peg.442"/>
<dbReference type="GO" id="GO:0019343">
    <property type="term" value="P:cysteine biosynthetic process via cystathionine"/>
    <property type="evidence" value="ECO:0007669"/>
    <property type="project" value="TreeGrafter"/>
</dbReference>
<evidence type="ECO:0000256" key="4">
    <source>
        <dbReference type="PIRSR" id="PIRSR001434-2"/>
    </source>
</evidence>
<dbReference type="InParanoid" id="W0RA29"/>
<keyword evidence="7" id="KW-1185">Reference proteome</keyword>
<evidence type="ECO:0000256" key="2">
    <source>
        <dbReference type="ARBA" id="ARBA00009077"/>
    </source>
</evidence>
<sequence length="387" mass="40736">MPHIETLAVHAGAPASRDAGAVTAPIHLTTTFEREPDGSYPAGHVYARTTNPNRAELERCLAALDGGADAAAFASGQAATTAVFQALGPDAHVVAAADTYFGTGLVLREIFARWGLSVAFVDATDLDAVSAALGRAPERARRLVWIETPSNPLLRITDIAAVVERARRAGALVACDNTWATPVLSRPLAFGADLVMHSTTKYLGGHSDLTGGVIVTRTLAGDAGALFAAVRAVQQRAGAVPSPFDCWLLLRGVRTVALRVRAQSANALAVARFLADHPAVEAVHYPGLPTHPGHAIAERQMCADGEPRFGGMLSVQIRGGRDAAMRLAARCRVFTRATSLGGVESLIEHRASNEHPETTTPQNLLRVSIGIEHADDLVADLAQALEM</sequence>